<reference evidence="1 2" key="1">
    <citation type="submission" date="2015-01" db="EMBL/GenBank/DDBJ databases">
        <title>Genome sequence of the anaerobic bacterium Geobacter soli GSS01, a dissimilatory Fe(III) reducer from soil.</title>
        <authorList>
            <person name="Yang G."/>
            <person name="Zhou S."/>
        </authorList>
    </citation>
    <scope>NUCLEOTIDE SEQUENCE [LARGE SCALE GENOMIC DNA]</scope>
    <source>
        <strain evidence="1 2">GSS01</strain>
    </source>
</reference>
<dbReference type="AlphaFoldDB" id="A0A0C1TKL4"/>
<accession>A0A0C1TKL4</accession>
<evidence type="ECO:0000313" key="1">
    <source>
        <dbReference type="EMBL" id="KIE41364.1"/>
    </source>
</evidence>
<keyword evidence="2" id="KW-1185">Reference proteome</keyword>
<proteinExistence type="predicted"/>
<organism evidence="1 2">
    <name type="scientific">Geobacter soli</name>
    <dbReference type="NCBI Taxonomy" id="1510391"/>
    <lineage>
        <taxon>Bacteria</taxon>
        <taxon>Pseudomonadati</taxon>
        <taxon>Thermodesulfobacteriota</taxon>
        <taxon>Desulfuromonadia</taxon>
        <taxon>Geobacterales</taxon>
        <taxon>Geobacteraceae</taxon>
        <taxon>Geobacter</taxon>
    </lineage>
</organism>
<dbReference type="EMBL" id="JXBL01000001">
    <property type="protein sequence ID" value="KIE41364.1"/>
    <property type="molecule type" value="Genomic_DNA"/>
</dbReference>
<gene>
    <name evidence="1" type="ORF">SE37_01330</name>
</gene>
<comment type="caution">
    <text evidence="1">The sequence shown here is derived from an EMBL/GenBank/DDBJ whole genome shotgun (WGS) entry which is preliminary data.</text>
</comment>
<dbReference type="RefSeq" id="WP_039643047.1">
    <property type="nucleotide sequence ID" value="NZ_JXBL01000001.1"/>
</dbReference>
<protein>
    <submittedName>
        <fullName evidence="1">Uncharacterized protein</fullName>
    </submittedName>
</protein>
<dbReference type="Proteomes" id="UP000031433">
    <property type="component" value="Unassembled WGS sequence"/>
</dbReference>
<sequence length="252" mass="29210">MDFAELFISQVLSKKRDGTDSKSSDDALYIELLLSPLRKQSDGNLWPFVDKADGLLWIMDAVALLNKDPESEPNKTDKQKIEDYLRWCLLADLRYQFNKGDKVAGKEVLYSCSKLGLYVPVDIQDWMNEQINEINDNMLVTKRQIQTRETQNKTRAISVEIDTLTALFPKLTVTAAIGSIISRHEQYGVDLSYDKINSHLYRDGKRREALSMSWLLSQKPDNDIDDSLLSIWREIWMKRYPEETRLLLKNSI</sequence>
<evidence type="ECO:0000313" key="2">
    <source>
        <dbReference type="Proteomes" id="UP000031433"/>
    </source>
</evidence>
<name>A0A0C1TKL4_9BACT</name>